<dbReference type="AlphaFoldDB" id="A0A914QGJ7"/>
<evidence type="ECO:0000256" key="1">
    <source>
        <dbReference type="ARBA" id="ARBA00004167"/>
    </source>
</evidence>
<comment type="similarity">
    <text evidence="2 8">Belongs to the glycosyltransferase 92 family.</text>
</comment>
<evidence type="ECO:0000313" key="10">
    <source>
        <dbReference type="WBParaSite" id="PDA_v2.g28613.t1"/>
    </source>
</evidence>
<dbReference type="InterPro" id="IPR052012">
    <property type="entry name" value="GTase_92"/>
</dbReference>
<reference evidence="10" key="1">
    <citation type="submission" date="2022-11" db="UniProtKB">
        <authorList>
            <consortium name="WormBaseParasite"/>
        </authorList>
    </citation>
    <scope>IDENTIFICATION</scope>
</reference>
<dbReference type="GO" id="GO:0016020">
    <property type="term" value="C:membrane"/>
    <property type="evidence" value="ECO:0007669"/>
    <property type="project" value="UniProtKB-SubCell"/>
</dbReference>
<dbReference type="Proteomes" id="UP000887578">
    <property type="component" value="Unplaced"/>
</dbReference>
<evidence type="ECO:0000256" key="3">
    <source>
        <dbReference type="ARBA" id="ARBA00022676"/>
    </source>
</evidence>
<dbReference type="Pfam" id="PF01697">
    <property type="entry name" value="Glyco_transf_92"/>
    <property type="match status" value="1"/>
</dbReference>
<keyword evidence="6" id="KW-1133">Transmembrane helix</keyword>
<dbReference type="EC" id="2.4.1.-" evidence="8"/>
<protein>
    <recommendedName>
        <fullName evidence="8">Glycosyltransferase family 92 protein</fullName>
        <ecNumber evidence="8">2.4.1.-</ecNumber>
    </recommendedName>
</protein>
<name>A0A914QGJ7_9BILA</name>
<dbReference type="WBParaSite" id="PDA_v2.g28613.t1">
    <property type="protein sequence ID" value="PDA_v2.g28613.t1"/>
    <property type="gene ID" value="PDA_v2.g28613"/>
</dbReference>
<evidence type="ECO:0000256" key="5">
    <source>
        <dbReference type="ARBA" id="ARBA00022692"/>
    </source>
</evidence>
<sequence>MQIRMGEPPIVCNWEFFIANCTTVLNPDFFGLSVYGNENIVKIDFEYPEDKEYPVVMCYPPMVYESRWQQIIFATEIYHYFGTNLQIQYINSAMSEIIDLLELYQQKNWIKIRKFSYFDFHLDTVLDIGEHPMLEVSYRNQGVAYTDCLMRYRVSN</sequence>
<keyword evidence="5" id="KW-0812">Transmembrane</keyword>
<evidence type="ECO:0000313" key="9">
    <source>
        <dbReference type="Proteomes" id="UP000887578"/>
    </source>
</evidence>
<proteinExistence type="inferred from homology"/>
<evidence type="ECO:0000256" key="2">
    <source>
        <dbReference type="ARBA" id="ARBA00007647"/>
    </source>
</evidence>
<evidence type="ECO:0000256" key="6">
    <source>
        <dbReference type="ARBA" id="ARBA00022989"/>
    </source>
</evidence>
<dbReference type="InterPro" id="IPR008166">
    <property type="entry name" value="Glyco_transf_92"/>
</dbReference>
<accession>A0A914QGJ7</accession>
<evidence type="ECO:0000256" key="8">
    <source>
        <dbReference type="RuleBase" id="RU366017"/>
    </source>
</evidence>
<dbReference type="GO" id="GO:0016757">
    <property type="term" value="F:glycosyltransferase activity"/>
    <property type="evidence" value="ECO:0007669"/>
    <property type="project" value="UniProtKB-UniRule"/>
</dbReference>
<keyword evidence="9" id="KW-1185">Reference proteome</keyword>
<comment type="subcellular location">
    <subcellularLocation>
        <location evidence="1">Membrane</location>
        <topology evidence="1">Single-pass membrane protein</topology>
    </subcellularLocation>
</comment>
<keyword evidence="7" id="KW-0472">Membrane</keyword>
<evidence type="ECO:0000256" key="7">
    <source>
        <dbReference type="ARBA" id="ARBA00023136"/>
    </source>
</evidence>
<keyword evidence="3 8" id="KW-0328">Glycosyltransferase</keyword>
<organism evidence="9 10">
    <name type="scientific">Panagrolaimus davidi</name>
    <dbReference type="NCBI Taxonomy" id="227884"/>
    <lineage>
        <taxon>Eukaryota</taxon>
        <taxon>Metazoa</taxon>
        <taxon>Ecdysozoa</taxon>
        <taxon>Nematoda</taxon>
        <taxon>Chromadorea</taxon>
        <taxon>Rhabditida</taxon>
        <taxon>Tylenchina</taxon>
        <taxon>Panagrolaimomorpha</taxon>
        <taxon>Panagrolaimoidea</taxon>
        <taxon>Panagrolaimidae</taxon>
        <taxon>Panagrolaimus</taxon>
    </lineage>
</organism>
<dbReference type="PANTHER" id="PTHR21645:SF8">
    <property type="entry name" value="GLYCOSYLTRANSFERASE FAMILY 92 PROTEIN F13G3.3"/>
    <property type="match status" value="1"/>
</dbReference>
<evidence type="ECO:0000256" key="4">
    <source>
        <dbReference type="ARBA" id="ARBA00022679"/>
    </source>
</evidence>
<dbReference type="PANTHER" id="PTHR21645">
    <property type="entry name" value="GLYCOSYLTRANSFERASE FAMILY 92 PROTEIN"/>
    <property type="match status" value="1"/>
</dbReference>
<keyword evidence="4 8" id="KW-0808">Transferase</keyword>